<dbReference type="Pfam" id="PF01553">
    <property type="entry name" value="Acyltransferase"/>
    <property type="match status" value="1"/>
</dbReference>
<dbReference type="GO" id="GO:0016020">
    <property type="term" value="C:membrane"/>
    <property type="evidence" value="ECO:0007669"/>
    <property type="project" value="UniProtKB-SubCell"/>
</dbReference>
<keyword evidence="4 9" id="KW-0812">Transmembrane</keyword>
<dbReference type="OrthoDB" id="272512at2759"/>
<evidence type="ECO:0000256" key="6">
    <source>
        <dbReference type="ARBA" id="ARBA00023098"/>
    </source>
</evidence>
<dbReference type="AlphaFoldDB" id="A0A9P4MXS2"/>
<dbReference type="EMBL" id="ML993901">
    <property type="protein sequence ID" value="KAF2203528.1"/>
    <property type="molecule type" value="Genomic_DNA"/>
</dbReference>
<evidence type="ECO:0000256" key="5">
    <source>
        <dbReference type="ARBA" id="ARBA00022989"/>
    </source>
</evidence>
<keyword evidence="6" id="KW-0443">Lipid metabolism</keyword>
<dbReference type="SUPFAM" id="SSF69593">
    <property type="entry name" value="Glycerol-3-phosphate (1)-acyltransferase"/>
    <property type="match status" value="1"/>
</dbReference>
<dbReference type="GO" id="GO:0006629">
    <property type="term" value="P:lipid metabolic process"/>
    <property type="evidence" value="ECO:0007669"/>
    <property type="project" value="UniProtKB-KW"/>
</dbReference>
<protein>
    <recommendedName>
        <fullName evidence="10">Phospholipid/glycerol acyltransferase domain-containing protein</fullName>
    </recommendedName>
</protein>
<keyword evidence="12" id="KW-1185">Reference proteome</keyword>
<dbReference type="InterPro" id="IPR002123">
    <property type="entry name" value="Plipid/glycerol_acylTrfase"/>
</dbReference>
<dbReference type="GO" id="GO:0016746">
    <property type="term" value="F:acyltransferase activity"/>
    <property type="evidence" value="ECO:0007669"/>
    <property type="project" value="UniProtKB-KW"/>
</dbReference>
<organism evidence="11 12">
    <name type="scientific">Delitschia confertaspora ATCC 74209</name>
    <dbReference type="NCBI Taxonomy" id="1513339"/>
    <lineage>
        <taxon>Eukaryota</taxon>
        <taxon>Fungi</taxon>
        <taxon>Dikarya</taxon>
        <taxon>Ascomycota</taxon>
        <taxon>Pezizomycotina</taxon>
        <taxon>Dothideomycetes</taxon>
        <taxon>Pleosporomycetidae</taxon>
        <taxon>Pleosporales</taxon>
        <taxon>Delitschiaceae</taxon>
        <taxon>Delitschia</taxon>
    </lineage>
</organism>
<evidence type="ECO:0000256" key="9">
    <source>
        <dbReference type="SAM" id="Phobius"/>
    </source>
</evidence>
<comment type="caution">
    <text evidence="11">The sequence shown here is derived from an EMBL/GenBank/DDBJ whole genome shotgun (WGS) entry which is preliminary data.</text>
</comment>
<name>A0A9P4MXS2_9PLEO</name>
<keyword evidence="8" id="KW-0012">Acyltransferase</keyword>
<evidence type="ECO:0000313" key="12">
    <source>
        <dbReference type="Proteomes" id="UP000799536"/>
    </source>
</evidence>
<reference evidence="11" key="1">
    <citation type="journal article" date="2020" name="Stud. Mycol.">
        <title>101 Dothideomycetes genomes: a test case for predicting lifestyles and emergence of pathogens.</title>
        <authorList>
            <person name="Haridas S."/>
            <person name="Albert R."/>
            <person name="Binder M."/>
            <person name="Bloem J."/>
            <person name="Labutti K."/>
            <person name="Salamov A."/>
            <person name="Andreopoulos B."/>
            <person name="Baker S."/>
            <person name="Barry K."/>
            <person name="Bills G."/>
            <person name="Bluhm B."/>
            <person name="Cannon C."/>
            <person name="Castanera R."/>
            <person name="Culley D."/>
            <person name="Daum C."/>
            <person name="Ezra D."/>
            <person name="Gonzalez J."/>
            <person name="Henrissat B."/>
            <person name="Kuo A."/>
            <person name="Liang C."/>
            <person name="Lipzen A."/>
            <person name="Lutzoni F."/>
            <person name="Magnuson J."/>
            <person name="Mondo S."/>
            <person name="Nolan M."/>
            <person name="Ohm R."/>
            <person name="Pangilinan J."/>
            <person name="Park H.-J."/>
            <person name="Ramirez L."/>
            <person name="Alfaro M."/>
            <person name="Sun H."/>
            <person name="Tritt A."/>
            <person name="Yoshinaga Y."/>
            <person name="Zwiers L.-H."/>
            <person name="Turgeon B."/>
            <person name="Goodwin S."/>
            <person name="Spatafora J."/>
            <person name="Crous P."/>
            <person name="Grigoriev I."/>
        </authorList>
    </citation>
    <scope>NUCLEOTIDE SEQUENCE</scope>
    <source>
        <strain evidence="11">ATCC 74209</strain>
    </source>
</reference>
<evidence type="ECO:0000259" key="10">
    <source>
        <dbReference type="Pfam" id="PF01553"/>
    </source>
</evidence>
<evidence type="ECO:0000256" key="3">
    <source>
        <dbReference type="ARBA" id="ARBA00022679"/>
    </source>
</evidence>
<evidence type="ECO:0000256" key="2">
    <source>
        <dbReference type="ARBA" id="ARBA00008655"/>
    </source>
</evidence>
<dbReference type="PANTHER" id="PTHR23063:SF60">
    <property type="entry name" value="LYSOPHOSPHATIDIC ACID:OLEOYL-COA ACYLTRANSFERASE 1"/>
    <property type="match status" value="1"/>
</dbReference>
<accession>A0A9P4MXS2</accession>
<comment type="subcellular location">
    <subcellularLocation>
        <location evidence="1">Membrane</location>
    </subcellularLocation>
</comment>
<comment type="similarity">
    <text evidence="2">Belongs to the 1-acyl-sn-glycerol-3-phosphate acyltransferase family.</text>
</comment>
<evidence type="ECO:0000256" key="4">
    <source>
        <dbReference type="ARBA" id="ARBA00022692"/>
    </source>
</evidence>
<gene>
    <name evidence="11" type="ORF">GQ43DRAFT_411504</name>
</gene>
<keyword evidence="7 9" id="KW-0472">Membrane</keyword>
<evidence type="ECO:0000256" key="8">
    <source>
        <dbReference type="ARBA" id="ARBA00023315"/>
    </source>
</evidence>
<evidence type="ECO:0000313" key="11">
    <source>
        <dbReference type="EMBL" id="KAF2203528.1"/>
    </source>
</evidence>
<keyword evidence="3" id="KW-0808">Transferase</keyword>
<proteinExistence type="inferred from homology"/>
<feature type="transmembrane region" description="Helical" evidence="9">
    <location>
        <begin position="32"/>
        <end position="55"/>
    </location>
</feature>
<keyword evidence="5 9" id="KW-1133">Transmembrane helix</keyword>
<dbReference type="Proteomes" id="UP000799536">
    <property type="component" value="Unassembled WGS sequence"/>
</dbReference>
<evidence type="ECO:0000256" key="7">
    <source>
        <dbReference type="ARBA" id="ARBA00023136"/>
    </source>
</evidence>
<evidence type="ECO:0000256" key="1">
    <source>
        <dbReference type="ARBA" id="ARBA00004370"/>
    </source>
</evidence>
<feature type="domain" description="Phospholipid/glycerol acyltransferase" evidence="10">
    <location>
        <begin position="97"/>
        <end position="213"/>
    </location>
</feature>
<dbReference type="PANTHER" id="PTHR23063">
    <property type="entry name" value="PHOSPHOLIPID ACYLTRANSFERASE"/>
    <property type="match status" value="1"/>
</dbReference>
<sequence>MEKYSQFRDRGTAIAPFFPVPTPPSSALWTPIHIVFFVVRAALLLCLTVAYFCVIQWLPLGSWFKRCVLWAIIGVPGVWWIDLQVDGVKRGKLHSHQDHLPSPGTIIAASFTSPLDALYLAAIFRPVFTRSYPATKEVEPISLFRAMLMAFSPPTMTPPDRSKLISLAELQKRDKKAIIAVFPECTTTNGRGILPFSPCLLSADPETKIFPVNLRYTPADITTPVPGGYFSWLWTLCSRPTHSMRVRIAEAVYNNRSLDRGVFKNGVSEGEESGFDANIFDSPQVTMKPEGLRWQRSEDEPKNAQAGVLSRWDRKVLDKVGEDLARLGRVKRVDLGVQEKIEFVKVWTKRKR</sequence>